<organism evidence="2 3">
    <name type="scientific">Sinosporangium siamense</name>
    <dbReference type="NCBI Taxonomy" id="1367973"/>
    <lineage>
        <taxon>Bacteria</taxon>
        <taxon>Bacillati</taxon>
        <taxon>Actinomycetota</taxon>
        <taxon>Actinomycetes</taxon>
        <taxon>Streptosporangiales</taxon>
        <taxon>Streptosporangiaceae</taxon>
        <taxon>Sinosporangium</taxon>
    </lineage>
</organism>
<name>A0A919RBX6_9ACTN</name>
<evidence type="ECO:0000313" key="2">
    <source>
        <dbReference type="EMBL" id="GII89945.1"/>
    </source>
</evidence>
<dbReference type="Proteomes" id="UP000606172">
    <property type="component" value="Unassembled WGS sequence"/>
</dbReference>
<protein>
    <submittedName>
        <fullName evidence="2">Uncharacterized protein</fullName>
    </submittedName>
</protein>
<sequence>MSTAGSVDTKAWAGGAAKAADMTSPLPDRSGATGIAGWAGTKGEAGAAETGGTAKAAGVANPADTVEGRLELGTAFAAATVAA</sequence>
<comment type="caution">
    <text evidence="2">The sequence shown here is derived from an EMBL/GenBank/DDBJ whole genome shotgun (WGS) entry which is preliminary data.</text>
</comment>
<accession>A0A919RBX6</accession>
<dbReference type="EMBL" id="BOOW01000002">
    <property type="protein sequence ID" value="GII89945.1"/>
    <property type="molecule type" value="Genomic_DNA"/>
</dbReference>
<feature type="compositionally biased region" description="Low complexity" evidence="1">
    <location>
        <begin position="10"/>
        <end position="20"/>
    </location>
</feature>
<feature type="region of interest" description="Disordered" evidence="1">
    <location>
        <begin position="1"/>
        <end position="38"/>
    </location>
</feature>
<keyword evidence="3" id="KW-1185">Reference proteome</keyword>
<evidence type="ECO:0000313" key="3">
    <source>
        <dbReference type="Proteomes" id="UP000606172"/>
    </source>
</evidence>
<proteinExistence type="predicted"/>
<reference evidence="2" key="1">
    <citation type="submission" date="2021-01" db="EMBL/GenBank/DDBJ databases">
        <title>Whole genome shotgun sequence of Sinosporangium siamense NBRC 109515.</title>
        <authorList>
            <person name="Komaki H."/>
            <person name="Tamura T."/>
        </authorList>
    </citation>
    <scope>NUCLEOTIDE SEQUENCE</scope>
    <source>
        <strain evidence="2">NBRC 109515</strain>
    </source>
</reference>
<gene>
    <name evidence="2" type="ORF">Ssi02_01760</name>
</gene>
<evidence type="ECO:0000256" key="1">
    <source>
        <dbReference type="SAM" id="MobiDB-lite"/>
    </source>
</evidence>
<dbReference type="AlphaFoldDB" id="A0A919RBX6"/>